<protein>
    <recommendedName>
        <fullName evidence="10">Hly-III related protein</fullName>
    </recommendedName>
</protein>
<reference evidence="8 9" key="1">
    <citation type="journal article" date="2018" name="Front. Microbiol.">
        <title>Genome-Wide Analysis of Corynespora cassiicola Leaf Fall Disease Putative Effectors.</title>
        <authorList>
            <person name="Lopez D."/>
            <person name="Ribeiro S."/>
            <person name="Label P."/>
            <person name="Fumanal B."/>
            <person name="Venisse J.S."/>
            <person name="Kohler A."/>
            <person name="de Oliveira R.R."/>
            <person name="Labutti K."/>
            <person name="Lipzen A."/>
            <person name="Lail K."/>
            <person name="Bauer D."/>
            <person name="Ohm R.A."/>
            <person name="Barry K.W."/>
            <person name="Spatafora J."/>
            <person name="Grigoriev I.V."/>
            <person name="Martin F.M."/>
            <person name="Pujade-Renaud V."/>
        </authorList>
    </citation>
    <scope>NUCLEOTIDE SEQUENCE [LARGE SCALE GENOMIC DNA]</scope>
    <source>
        <strain evidence="8 9">Philippines</strain>
    </source>
</reference>
<comment type="subcellular location">
    <subcellularLocation>
        <location evidence="1">Membrane</location>
        <topology evidence="1">Multi-pass membrane protein</topology>
    </subcellularLocation>
</comment>
<feature type="transmembrane region" description="Helical" evidence="7">
    <location>
        <begin position="96"/>
        <end position="120"/>
    </location>
</feature>
<dbReference type="GO" id="GO:0016020">
    <property type="term" value="C:membrane"/>
    <property type="evidence" value="ECO:0007669"/>
    <property type="project" value="UniProtKB-SubCell"/>
</dbReference>
<dbReference type="InterPro" id="IPR004254">
    <property type="entry name" value="AdipoR/HlyIII-related"/>
</dbReference>
<feature type="transmembrane region" description="Helical" evidence="7">
    <location>
        <begin position="132"/>
        <end position="150"/>
    </location>
</feature>
<dbReference type="GO" id="GO:0046872">
    <property type="term" value="F:metal ion binding"/>
    <property type="evidence" value="ECO:0007669"/>
    <property type="project" value="UniProtKB-KW"/>
</dbReference>
<sequence length="263" mass="28859">MHPERGFLPFSRRRLRTSSYQKALVSIVSLHTETLNIWSHLFGAAWSCYSAVRFAATDTSPRPQDAAAILVYLTATTFCFVCSTLCHLFADHVSEGSWLYVDHIGIVCAIWASSISFVLFTFNCQQSARRAYLALITSAAVLCLHRLSSIHSHGLEGQRRHIGTHFFLGGLAVLPGIHGWCLHSLSRDAGLLAPFWGLVVVNSAGGTVYVTRLLDKAVGMDLGMPDSSHHVMHVMVLAGTWIYTRGLLSVYQVRAVGTLGQCV</sequence>
<feature type="binding site" evidence="6">
    <location>
        <position position="233"/>
    </location>
    <ligand>
        <name>Zn(2+)</name>
        <dbReference type="ChEBI" id="CHEBI:29105"/>
    </ligand>
</feature>
<keyword evidence="3 7" id="KW-0812">Transmembrane</keyword>
<evidence type="ECO:0000256" key="2">
    <source>
        <dbReference type="ARBA" id="ARBA00007018"/>
    </source>
</evidence>
<dbReference type="STRING" id="1448308.A0A2T2N1B8"/>
<evidence type="ECO:0000313" key="9">
    <source>
        <dbReference type="Proteomes" id="UP000240883"/>
    </source>
</evidence>
<dbReference type="OrthoDB" id="529367at2759"/>
<keyword evidence="9" id="KW-1185">Reference proteome</keyword>
<evidence type="ECO:0000256" key="1">
    <source>
        <dbReference type="ARBA" id="ARBA00004141"/>
    </source>
</evidence>
<keyword evidence="5 7" id="KW-0472">Membrane</keyword>
<evidence type="ECO:0000313" key="8">
    <source>
        <dbReference type="EMBL" id="PSN58838.1"/>
    </source>
</evidence>
<organism evidence="8 9">
    <name type="scientific">Corynespora cassiicola Philippines</name>
    <dbReference type="NCBI Taxonomy" id="1448308"/>
    <lineage>
        <taxon>Eukaryota</taxon>
        <taxon>Fungi</taxon>
        <taxon>Dikarya</taxon>
        <taxon>Ascomycota</taxon>
        <taxon>Pezizomycotina</taxon>
        <taxon>Dothideomycetes</taxon>
        <taxon>Pleosporomycetidae</taxon>
        <taxon>Pleosporales</taxon>
        <taxon>Corynesporascaceae</taxon>
        <taxon>Corynespora</taxon>
    </lineage>
</organism>
<feature type="binding site" evidence="6">
    <location>
        <position position="229"/>
    </location>
    <ligand>
        <name>Zn(2+)</name>
        <dbReference type="ChEBI" id="CHEBI:29105"/>
    </ligand>
</feature>
<accession>A0A2T2N1B8</accession>
<evidence type="ECO:0008006" key="10">
    <source>
        <dbReference type="Google" id="ProtNLM"/>
    </source>
</evidence>
<comment type="similarity">
    <text evidence="2">Belongs to the ADIPOR family.</text>
</comment>
<feature type="transmembrane region" description="Helical" evidence="7">
    <location>
        <begin position="230"/>
        <end position="248"/>
    </location>
</feature>
<dbReference type="PANTHER" id="PTHR20855">
    <property type="entry name" value="ADIPOR/PROGESTIN RECEPTOR-RELATED"/>
    <property type="match status" value="1"/>
</dbReference>
<feature type="transmembrane region" description="Helical" evidence="7">
    <location>
        <begin position="68"/>
        <end position="90"/>
    </location>
</feature>
<dbReference type="Proteomes" id="UP000240883">
    <property type="component" value="Unassembled WGS sequence"/>
</dbReference>
<evidence type="ECO:0000256" key="5">
    <source>
        <dbReference type="ARBA" id="ARBA00023136"/>
    </source>
</evidence>
<keyword evidence="4 7" id="KW-1133">Transmembrane helix</keyword>
<feature type="transmembrane region" description="Helical" evidence="7">
    <location>
        <begin position="162"/>
        <end position="182"/>
    </location>
</feature>
<dbReference type="Pfam" id="PF03006">
    <property type="entry name" value="HlyIII"/>
    <property type="match status" value="1"/>
</dbReference>
<dbReference type="PANTHER" id="PTHR20855:SF52">
    <property type="entry name" value="ADIPONECTIN RECEPTOR PROTEIN"/>
    <property type="match status" value="1"/>
</dbReference>
<evidence type="ECO:0000256" key="4">
    <source>
        <dbReference type="ARBA" id="ARBA00022989"/>
    </source>
</evidence>
<proteinExistence type="inferred from homology"/>
<feature type="transmembrane region" description="Helical" evidence="7">
    <location>
        <begin position="189"/>
        <end position="210"/>
    </location>
</feature>
<evidence type="ECO:0000256" key="6">
    <source>
        <dbReference type="PIRSR" id="PIRSR604254-1"/>
    </source>
</evidence>
<gene>
    <name evidence="8" type="ORF">BS50DRAFT_580426</name>
</gene>
<keyword evidence="6" id="KW-0862">Zinc</keyword>
<feature type="transmembrane region" description="Helical" evidence="7">
    <location>
        <begin position="37"/>
        <end position="56"/>
    </location>
</feature>
<evidence type="ECO:0000256" key="7">
    <source>
        <dbReference type="SAM" id="Phobius"/>
    </source>
</evidence>
<name>A0A2T2N1B8_CORCC</name>
<feature type="binding site" evidence="6">
    <location>
        <position position="87"/>
    </location>
    <ligand>
        <name>Zn(2+)</name>
        <dbReference type="ChEBI" id="CHEBI:29105"/>
    </ligand>
</feature>
<dbReference type="GO" id="GO:0006882">
    <property type="term" value="P:intracellular zinc ion homeostasis"/>
    <property type="evidence" value="ECO:0007669"/>
    <property type="project" value="TreeGrafter"/>
</dbReference>
<dbReference type="EMBL" id="KZ678190">
    <property type="protein sequence ID" value="PSN58838.1"/>
    <property type="molecule type" value="Genomic_DNA"/>
</dbReference>
<dbReference type="AlphaFoldDB" id="A0A2T2N1B8"/>
<dbReference type="GO" id="GO:0038023">
    <property type="term" value="F:signaling receptor activity"/>
    <property type="evidence" value="ECO:0007669"/>
    <property type="project" value="TreeGrafter"/>
</dbReference>
<evidence type="ECO:0000256" key="3">
    <source>
        <dbReference type="ARBA" id="ARBA00022692"/>
    </source>
</evidence>
<keyword evidence="6" id="KW-0479">Metal-binding</keyword>